<gene>
    <name evidence="1" type="ORF">LCGC14_2180010</name>
</gene>
<evidence type="ECO:0000313" key="1">
    <source>
        <dbReference type="EMBL" id="KKL62945.1"/>
    </source>
</evidence>
<dbReference type="EMBL" id="LAZR01028329">
    <property type="protein sequence ID" value="KKL62945.1"/>
    <property type="molecule type" value="Genomic_DNA"/>
</dbReference>
<organism evidence="1">
    <name type="scientific">marine sediment metagenome</name>
    <dbReference type="NCBI Taxonomy" id="412755"/>
    <lineage>
        <taxon>unclassified sequences</taxon>
        <taxon>metagenomes</taxon>
        <taxon>ecological metagenomes</taxon>
    </lineage>
</organism>
<comment type="caution">
    <text evidence="1">The sequence shown here is derived from an EMBL/GenBank/DDBJ whole genome shotgun (WGS) entry which is preliminary data.</text>
</comment>
<accession>A0A0F9G028</accession>
<sequence>MVENDDQSEFHLSKDEPKPIISNGCINIGWLIMNHPKVLIGSHITVENYGLTAKFTIIPPTVEAQERIIKIMREDRENRNKYIRPGIKGNAPTRYTL</sequence>
<dbReference type="AlphaFoldDB" id="A0A0F9G028"/>
<proteinExistence type="predicted"/>
<name>A0A0F9G028_9ZZZZ</name>
<reference evidence="1" key="1">
    <citation type="journal article" date="2015" name="Nature">
        <title>Complex archaea that bridge the gap between prokaryotes and eukaryotes.</title>
        <authorList>
            <person name="Spang A."/>
            <person name="Saw J.H."/>
            <person name="Jorgensen S.L."/>
            <person name="Zaremba-Niedzwiedzka K."/>
            <person name="Martijn J."/>
            <person name="Lind A.E."/>
            <person name="van Eijk R."/>
            <person name="Schleper C."/>
            <person name="Guy L."/>
            <person name="Ettema T.J."/>
        </authorList>
    </citation>
    <scope>NUCLEOTIDE SEQUENCE</scope>
</reference>
<protein>
    <submittedName>
        <fullName evidence="1">Uncharacterized protein</fullName>
    </submittedName>
</protein>